<dbReference type="RefSeq" id="WP_096405359.1">
    <property type="nucleotide sequence ID" value="NZ_AP014597.1"/>
</dbReference>
<gene>
    <name evidence="1" type="ORF">PIOMA14_I_0930</name>
</gene>
<dbReference type="EMBL" id="AP014597">
    <property type="protein sequence ID" value="BAU17438.1"/>
    <property type="molecule type" value="Genomic_DNA"/>
</dbReference>
<evidence type="ECO:0008006" key="3">
    <source>
        <dbReference type="Google" id="ProtNLM"/>
    </source>
</evidence>
<evidence type="ECO:0000313" key="1">
    <source>
        <dbReference type="EMBL" id="BAU17438.1"/>
    </source>
</evidence>
<protein>
    <recommendedName>
        <fullName evidence="3">Glycine zipper family protein</fullName>
    </recommendedName>
</protein>
<organism evidence="1 2">
    <name type="scientific">Prevotella intermedia</name>
    <dbReference type="NCBI Taxonomy" id="28131"/>
    <lineage>
        <taxon>Bacteria</taxon>
        <taxon>Pseudomonadati</taxon>
        <taxon>Bacteroidota</taxon>
        <taxon>Bacteroidia</taxon>
        <taxon>Bacteroidales</taxon>
        <taxon>Prevotellaceae</taxon>
        <taxon>Prevotella</taxon>
    </lineage>
</organism>
<dbReference type="Proteomes" id="UP000217431">
    <property type="component" value="Chromosome I"/>
</dbReference>
<evidence type="ECO:0000313" key="2">
    <source>
        <dbReference type="Proteomes" id="UP000217431"/>
    </source>
</evidence>
<dbReference type="PROSITE" id="PS51257">
    <property type="entry name" value="PROKAR_LIPOPROTEIN"/>
    <property type="match status" value="1"/>
</dbReference>
<dbReference type="AlphaFoldDB" id="A0A0S3UJC3"/>
<reference evidence="1 2" key="1">
    <citation type="journal article" date="2016" name="DNA Res.">
        <title>The complete genome sequencing of Prevotella intermedia strain OMA14 and a subsequent fine-scale, intra-species genomic comparison reveal an unusual amplification of conjugative and mobile transposons and identify a novel Prevotella-lineage-specific repeat.</title>
        <authorList>
            <person name="Naito M."/>
            <person name="Ogura Y."/>
            <person name="Itoh T."/>
            <person name="Shoji M."/>
            <person name="Okamoto M."/>
            <person name="Hayashi T."/>
            <person name="Nakayama K."/>
        </authorList>
    </citation>
    <scope>NUCLEOTIDE SEQUENCE [LARGE SCALE GENOMIC DNA]</scope>
    <source>
        <strain evidence="1 2">OMA14</strain>
    </source>
</reference>
<name>A0A0S3UJC3_PREIN</name>
<accession>A0A0S3UJC3</accession>
<sequence length="273" mass="29673">MKKIVVLGVATTLLLSSCDTYMRHTYAGASLGGVLGSAVGGIAGGARGSDIGTIIGMVGGAAVGSAMDANEQKKTEEAVREHYERVQRNKARGHNPYRQQDFEAQTGDESGFDGTNSGDDRLYDLQMGAGDYPTEMEANPMEFSNEASVERLTQITKEMPNIEVGNLVFTDNNANNILSRGEVGQIAFEIHNRGTQPISNLYPTITEATNSNRFRISPTTRIDVLMPGETVRYTATIVADRKVKTGEYSFAIAILKDNRSIARVTELRLKTQK</sequence>
<proteinExistence type="predicted"/>